<name>A0ABU6ZV08_9FABA</name>
<sequence>GQKTLNSPIPPPHRATITLHSHPLNTSTFTLTVAQPCYRCLSCRRASTASSSDSSSPAVPWRCRLFCLCPCFSVATRDIVQFVYTRHCSAAGHRLPSPRRASSKPLPPVTLLAYPFEAPGSASIPTSVGGPSIGAPPIDAPGSSPTKNGAPLQIVSMARSVVEAAVIMLLM</sequence>
<evidence type="ECO:0000313" key="2">
    <source>
        <dbReference type="Proteomes" id="UP001341840"/>
    </source>
</evidence>
<comment type="caution">
    <text evidence="1">The sequence shown here is derived from an EMBL/GenBank/DDBJ whole genome shotgun (WGS) entry which is preliminary data.</text>
</comment>
<dbReference type="Proteomes" id="UP001341840">
    <property type="component" value="Unassembled WGS sequence"/>
</dbReference>
<feature type="non-terminal residue" evidence="1">
    <location>
        <position position="1"/>
    </location>
</feature>
<protein>
    <submittedName>
        <fullName evidence="1">Uncharacterized protein</fullName>
    </submittedName>
</protein>
<proteinExistence type="predicted"/>
<dbReference type="EMBL" id="JASCZI010274291">
    <property type="protein sequence ID" value="MED6225862.1"/>
    <property type="molecule type" value="Genomic_DNA"/>
</dbReference>
<keyword evidence="2" id="KW-1185">Reference proteome</keyword>
<reference evidence="1 2" key="1">
    <citation type="journal article" date="2023" name="Plants (Basel)">
        <title>Bridging the Gap: Combining Genomics and Transcriptomics Approaches to Understand Stylosanthes scabra, an Orphan Legume from the Brazilian Caatinga.</title>
        <authorList>
            <person name="Ferreira-Neto J.R.C."/>
            <person name="da Silva M.D."/>
            <person name="Binneck E."/>
            <person name="de Melo N.F."/>
            <person name="da Silva R.H."/>
            <person name="de Melo A.L.T.M."/>
            <person name="Pandolfi V."/>
            <person name="Bustamante F.O."/>
            <person name="Brasileiro-Vidal A.C."/>
            <person name="Benko-Iseppon A.M."/>
        </authorList>
    </citation>
    <scope>NUCLEOTIDE SEQUENCE [LARGE SCALE GENOMIC DNA]</scope>
    <source>
        <tissue evidence="1">Leaves</tissue>
    </source>
</reference>
<evidence type="ECO:0000313" key="1">
    <source>
        <dbReference type="EMBL" id="MED6225862.1"/>
    </source>
</evidence>
<organism evidence="1 2">
    <name type="scientific">Stylosanthes scabra</name>
    <dbReference type="NCBI Taxonomy" id="79078"/>
    <lineage>
        <taxon>Eukaryota</taxon>
        <taxon>Viridiplantae</taxon>
        <taxon>Streptophyta</taxon>
        <taxon>Embryophyta</taxon>
        <taxon>Tracheophyta</taxon>
        <taxon>Spermatophyta</taxon>
        <taxon>Magnoliopsida</taxon>
        <taxon>eudicotyledons</taxon>
        <taxon>Gunneridae</taxon>
        <taxon>Pentapetalae</taxon>
        <taxon>rosids</taxon>
        <taxon>fabids</taxon>
        <taxon>Fabales</taxon>
        <taxon>Fabaceae</taxon>
        <taxon>Papilionoideae</taxon>
        <taxon>50 kb inversion clade</taxon>
        <taxon>dalbergioids sensu lato</taxon>
        <taxon>Dalbergieae</taxon>
        <taxon>Pterocarpus clade</taxon>
        <taxon>Stylosanthes</taxon>
    </lineage>
</organism>
<accession>A0ABU6ZV08</accession>
<gene>
    <name evidence="1" type="ORF">PIB30_097759</name>
</gene>